<gene>
    <name evidence="1" type="ORF">SAMN06296427_104184</name>
</gene>
<organism evidence="1 2">
    <name type="scientific">Moheibacter sediminis</name>
    <dbReference type="NCBI Taxonomy" id="1434700"/>
    <lineage>
        <taxon>Bacteria</taxon>
        <taxon>Pseudomonadati</taxon>
        <taxon>Bacteroidota</taxon>
        <taxon>Flavobacteriia</taxon>
        <taxon>Flavobacteriales</taxon>
        <taxon>Weeksellaceae</taxon>
        <taxon>Moheibacter</taxon>
    </lineage>
</organism>
<evidence type="ECO:0000313" key="1">
    <source>
        <dbReference type="EMBL" id="SMC60307.1"/>
    </source>
</evidence>
<keyword evidence="2" id="KW-1185">Reference proteome</keyword>
<dbReference type="Proteomes" id="UP000192393">
    <property type="component" value="Unassembled WGS sequence"/>
</dbReference>
<accession>A0A1W2AI06</accession>
<dbReference type="RefSeq" id="WP_084017097.1">
    <property type="nucleotide sequence ID" value="NZ_FWXS01000004.1"/>
</dbReference>
<reference evidence="1 2" key="1">
    <citation type="submission" date="2017-04" db="EMBL/GenBank/DDBJ databases">
        <authorList>
            <person name="Afonso C.L."/>
            <person name="Miller P.J."/>
            <person name="Scott M.A."/>
            <person name="Spackman E."/>
            <person name="Goraichik I."/>
            <person name="Dimitrov K.M."/>
            <person name="Suarez D.L."/>
            <person name="Swayne D.E."/>
        </authorList>
    </citation>
    <scope>NUCLEOTIDE SEQUENCE [LARGE SCALE GENOMIC DNA]</scope>
    <source>
        <strain evidence="1 2">CGMCC 1.12708</strain>
    </source>
</reference>
<dbReference type="EMBL" id="FWXS01000004">
    <property type="protein sequence ID" value="SMC60307.1"/>
    <property type="molecule type" value="Genomic_DNA"/>
</dbReference>
<proteinExistence type="predicted"/>
<sequence>MTFWKRLRFYMIGASLGLCIVLVFFGPKAVQCSYFPNSRALEEAKIYPITFSESAAATVDADKIDSVFLFNEILKKSKITNFGTEEVRATPCRVYRAEYREAKSYDLVYEICKKKTVITELKKVN</sequence>
<name>A0A1W2AI06_9FLAO</name>
<evidence type="ECO:0000313" key="2">
    <source>
        <dbReference type="Proteomes" id="UP000192393"/>
    </source>
</evidence>
<dbReference type="AlphaFoldDB" id="A0A1W2AI06"/>
<evidence type="ECO:0008006" key="3">
    <source>
        <dbReference type="Google" id="ProtNLM"/>
    </source>
</evidence>
<dbReference type="STRING" id="1434700.SAMN06296427_104184"/>
<protein>
    <recommendedName>
        <fullName evidence="3">DUF4258 domain-containing protein</fullName>
    </recommendedName>
</protein>
<dbReference type="OrthoDB" id="1466970at2"/>